<dbReference type="PANTHER" id="PTHR31193:SF1">
    <property type="entry name" value="TRANSMEMBRANE PROTEIN 268"/>
    <property type="match status" value="1"/>
</dbReference>
<reference evidence="2" key="1">
    <citation type="submission" date="2025-08" db="UniProtKB">
        <authorList>
            <consortium name="Ensembl"/>
        </authorList>
    </citation>
    <scope>IDENTIFICATION</scope>
</reference>
<evidence type="ECO:0000256" key="1">
    <source>
        <dbReference type="SAM" id="Phobius"/>
    </source>
</evidence>
<keyword evidence="1" id="KW-0812">Transmembrane</keyword>
<reference evidence="2" key="2">
    <citation type="submission" date="2025-09" db="UniProtKB">
        <authorList>
            <consortium name="Ensembl"/>
        </authorList>
    </citation>
    <scope>IDENTIFICATION</scope>
</reference>
<keyword evidence="3" id="KW-1185">Reference proteome</keyword>
<proteinExistence type="predicted"/>
<sequence>MSHESQASGAEKNGSLSSPSSSIFYCKNHLVKELHNGQVLTVLSANNSCSSISFDLELCVEKLKTLGIQMTMDEWRSLIQNPILKPEIRRYMFYNSRAFRIAIAVIFYISLWTNIYSIMRLYAFGRYWEISILVTFVAVAVTIIIILIIDRYQRKINVNTDVRLAAANEAFMRHNLLVGITDAMDMHQSILQLWFVYFNLEECLESLTNYIADLKRNQESALKRSLDQLCIVIERVIQPAQGRGEESSSEEAPLLTSKKNLKKKTLTCSDLMQLIPQEAPEVMARHLLVIFSGNYVRLLVNGQLPQGIMLRHMEHSNAPCPCEFIKTSVLNTGHCCFKARQVLLSQWRSEPRLVCTL</sequence>
<dbReference type="AlphaFoldDB" id="A0A7M4F2V8"/>
<feature type="transmembrane region" description="Helical" evidence="1">
    <location>
        <begin position="98"/>
        <end position="118"/>
    </location>
</feature>
<dbReference type="Proteomes" id="UP000594220">
    <property type="component" value="Unplaced"/>
</dbReference>
<dbReference type="GeneTree" id="ENSGT00390000011559"/>
<dbReference type="InterPro" id="IPR028054">
    <property type="entry name" value="DUF4481"/>
</dbReference>
<dbReference type="Pfam" id="PF14800">
    <property type="entry name" value="DUF4481"/>
    <property type="match status" value="1"/>
</dbReference>
<feature type="transmembrane region" description="Helical" evidence="1">
    <location>
        <begin position="130"/>
        <end position="149"/>
    </location>
</feature>
<evidence type="ECO:0000313" key="3">
    <source>
        <dbReference type="Proteomes" id="UP000594220"/>
    </source>
</evidence>
<accession>A0A7M4F2V8</accession>
<dbReference type="OMA" id="APCPCQF"/>
<dbReference type="Ensembl" id="ENSCPRT00005020695.1">
    <property type="protein sequence ID" value="ENSCPRP00005017683.1"/>
    <property type="gene ID" value="ENSCPRG00005012312.1"/>
</dbReference>
<evidence type="ECO:0000313" key="2">
    <source>
        <dbReference type="Ensembl" id="ENSCPRP00005017683.1"/>
    </source>
</evidence>
<keyword evidence="1" id="KW-1133">Transmembrane helix</keyword>
<protein>
    <submittedName>
        <fullName evidence="2">Transmembrane protein 268</fullName>
    </submittedName>
</protein>
<dbReference type="PANTHER" id="PTHR31193">
    <property type="entry name" value="TRANSMEMBRANE PROTEIN C9ORF91"/>
    <property type="match status" value="1"/>
</dbReference>
<name>A0A7M4F2V8_CROPO</name>
<keyword evidence="1" id="KW-0472">Membrane</keyword>
<organism evidence="2 3">
    <name type="scientific">Crocodylus porosus</name>
    <name type="common">Saltwater crocodile</name>
    <name type="synonym">Estuarine crocodile</name>
    <dbReference type="NCBI Taxonomy" id="8502"/>
    <lineage>
        <taxon>Eukaryota</taxon>
        <taxon>Metazoa</taxon>
        <taxon>Chordata</taxon>
        <taxon>Craniata</taxon>
        <taxon>Vertebrata</taxon>
        <taxon>Euteleostomi</taxon>
        <taxon>Archelosauria</taxon>
        <taxon>Archosauria</taxon>
        <taxon>Crocodylia</taxon>
        <taxon>Longirostres</taxon>
        <taxon>Crocodylidae</taxon>
        <taxon>Crocodylus</taxon>
    </lineage>
</organism>
<gene>
    <name evidence="2" type="primary">TMEM268</name>
</gene>